<dbReference type="RefSeq" id="WP_129885793.1">
    <property type="nucleotide sequence ID" value="NZ_CP035758.1"/>
</dbReference>
<evidence type="ECO:0000313" key="2">
    <source>
        <dbReference type="EMBL" id="QBD75194.1"/>
    </source>
</evidence>
<dbReference type="KEGG" id="kbs:EPA93_03970"/>
<feature type="region of interest" description="Disordered" evidence="1">
    <location>
        <begin position="101"/>
        <end position="134"/>
    </location>
</feature>
<keyword evidence="3" id="KW-1185">Reference proteome</keyword>
<accession>A0A4P6JJA8</accession>
<feature type="region of interest" description="Disordered" evidence="1">
    <location>
        <begin position="1"/>
        <end position="21"/>
    </location>
</feature>
<dbReference type="Proteomes" id="UP000290365">
    <property type="component" value="Chromosome"/>
</dbReference>
<sequence>MSDSTRPRRPKEPKKKSARLTNIDAQIAALQRERETEAKRINEEEYKKDTRRKILMGQAVLKEAQRREPVRKFMYNLLNRDLTRPGDRALFDDLMEEWGMPRLPPLDSIPPTPVSGGPVDGQAPEENTPEMEDA</sequence>
<feature type="compositionally biased region" description="Basic residues" evidence="1">
    <location>
        <begin position="7"/>
        <end position="18"/>
    </location>
</feature>
<evidence type="ECO:0008006" key="4">
    <source>
        <dbReference type="Google" id="ProtNLM"/>
    </source>
</evidence>
<reference evidence="2 3" key="1">
    <citation type="submission" date="2019-01" db="EMBL/GenBank/DDBJ databases">
        <title>Ktedonosporobacter rubrisoli SCAWS-G2.</title>
        <authorList>
            <person name="Huang Y."/>
            <person name="Yan B."/>
        </authorList>
    </citation>
    <scope>NUCLEOTIDE SEQUENCE [LARGE SCALE GENOMIC DNA]</scope>
    <source>
        <strain evidence="2 3">SCAWS-G2</strain>
    </source>
</reference>
<dbReference type="EMBL" id="CP035758">
    <property type="protein sequence ID" value="QBD75194.1"/>
    <property type="molecule type" value="Genomic_DNA"/>
</dbReference>
<dbReference type="OrthoDB" id="7477886at2"/>
<feature type="compositionally biased region" description="Pro residues" evidence="1">
    <location>
        <begin position="102"/>
        <end position="113"/>
    </location>
</feature>
<gene>
    <name evidence="2" type="ORF">EPA93_03970</name>
</gene>
<proteinExistence type="predicted"/>
<evidence type="ECO:0000256" key="1">
    <source>
        <dbReference type="SAM" id="MobiDB-lite"/>
    </source>
</evidence>
<name>A0A4P6JJA8_KTERU</name>
<evidence type="ECO:0000313" key="3">
    <source>
        <dbReference type="Proteomes" id="UP000290365"/>
    </source>
</evidence>
<organism evidence="2 3">
    <name type="scientific">Ktedonosporobacter rubrisoli</name>
    <dbReference type="NCBI Taxonomy" id="2509675"/>
    <lineage>
        <taxon>Bacteria</taxon>
        <taxon>Bacillati</taxon>
        <taxon>Chloroflexota</taxon>
        <taxon>Ktedonobacteria</taxon>
        <taxon>Ktedonobacterales</taxon>
        <taxon>Ktedonosporobacteraceae</taxon>
        <taxon>Ktedonosporobacter</taxon>
    </lineage>
</organism>
<protein>
    <recommendedName>
        <fullName evidence="4">DUF3847 domain-containing protein</fullName>
    </recommendedName>
</protein>
<dbReference type="AlphaFoldDB" id="A0A4P6JJA8"/>